<dbReference type="EMBL" id="KE145353">
    <property type="protein sequence ID" value="EPE35735.1"/>
    <property type="molecule type" value="Genomic_DNA"/>
</dbReference>
<evidence type="ECO:0000313" key="2">
    <source>
        <dbReference type="EMBL" id="EPE35735.1"/>
    </source>
</evidence>
<dbReference type="Proteomes" id="UP000016922">
    <property type="component" value="Unassembled WGS sequence"/>
</dbReference>
<sequence length="115" mass="12340">MSQLTGLFRQILKKSNHPNILVHNIQLERAKQKYLVQGRLGDGGDIALEIGPPEKESKKLDDGQNVVAEASSGKEPEGTMIEDNEKKLEEKEQTKVVGEDAGAGSGTDGTDGPTV</sequence>
<feature type="region of interest" description="Disordered" evidence="1">
    <location>
        <begin position="50"/>
        <end position="115"/>
    </location>
</feature>
<feature type="compositionally biased region" description="Basic and acidic residues" evidence="1">
    <location>
        <begin position="52"/>
        <end position="62"/>
    </location>
</feature>
<organism evidence="2 3">
    <name type="scientific">Glarea lozoyensis (strain ATCC 20868 / MF5171)</name>
    <dbReference type="NCBI Taxonomy" id="1116229"/>
    <lineage>
        <taxon>Eukaryota</taxon>
        <taxon>Fungi</taxon>
        <taxon>Dikarya</taxon>
        <taxon>Ascomycota</taxon>
        <taxon>Pezizomycotina</taxon>
        <taxon>Leotiomycetes</taxon>
        <taxon>Helotiales</taxon>
        <taxon>Helotiaceae</taxon>
        <taxon>Glarea</taxon>
    </lineage>
</organism>
<dbReference type="HOGENOM" id="CLU_128884_0_0_1"/>
<evidence type="ECO:0000313" key="3">
    <source>
        <dbReference type="Proteomes" id="UP000016922"/>
    </source>
</evidence>
<protein>
    <submittedName>
        <fullName evidence="2">Uncharacterized protein</fullName>
    </submittedName>
</protein>
<proteinExistence type="predicted"/>
<dbReference type="OrthoDB" id="3434987at2759"/>
<name>S3DDD7_GLAL2</name>
<dbReference type="AlphaFoldDB" id="S3DDD7"/>
<dbReference type="RefSeq" id="XP_008076553.1">
    <property type="nucleotide sequence ID" value="XM_008078362.1"/>
</dbReference>
<gene>
    <name evidence="2" type="ORF">GLAREA_05072</name>
</gene>
<reference evidence="2 3" key="1">
    <citation type="journal article" date="2013" name="BMC Genomics">
        <title>Genomics-driven discovery of the pneumocandin biosynthetic gene cluster in the fungus Glarea lozoyensis.</title>
        <authorList>
            <person name="Chen L."/>
            <person name="Yue Q."/>
            <person name="Zhang X."/>
            <person name="Xiang M."/>
            <person name="Wang C."/>
            <person name="Li S."/>
            <person name="Che Y."/>
            <person name="Ortiz-Lopez F.J."/>
            <person name="Bills G.F."/>
            <person name="Liu X."/>
            <person name="An Z."/>
        </authorList>
    </citation>
    <scope>NUCLEOTIDE SEQUENCE [LARGE SCALE GENOMIC DNA]</scope>
    <source>
        <strain evidence="3">ATCC 20868 / MF5171</strain>
    </source>
</reference>
<feature type="compositionally biased region" description="Basic and acidic residues" evidence="1">
    <location>
        <begin position="72"/>
        <end position="98"/>
    </location>
</feature>
<dbReference type="GeneID" id="19464127"/>
<evidence type="ECO:0000256" key="1">
    <source>
        <dbReference type="SAM" id="MobiDB-lite"/>
    </source>
</evidence>
<accession>S3DDD7</accession>
<dbReference type="KEGG" id="glz:GLAREA_05072"/>
<keyword evidence="3" id="KW-1185">Reference proteome</keyword>